<reference evidence="1 2" key="1">
    <citation type="submission" date="2017-10" db="EMBL/GenBank/DDBJ databases">
        <title>Analysis of the genome sequences of Rhizobium populations associated to common bean (phaseolus vulgaris).</title>
        <authorList>
            <person name="Bustos P."/>
            <person name="Santamaria R.I."/>
            <person name="Miranda-Sanchez F."/>
            <person name="Perez-Carrascal O."/>
            <person name="Juarez S."/>
            <person name="Lozano L."/>
            <person name="Martinez-Flores I."/>
            <person name="Vinuesa P."/>
            <person name="Martinez-Romero E."/>
            <person name="Cevallos M.A."/>
            <person name="Romero D."/>
            <person name="Davila G."/>
            <person name="Gonzalez V."/>
        </authorList>
    </citation>
    <scope>NUCLEOTIDE SEQUENCE [LARGE SCALE GENOMIC DNA]</scope>
    <source>
        <strain evidence="1 2">NXT3</strain>
    </source>
</reference>
<gene>
    <name evidence="1" type="ORF">NXT3_CH03466</name>
</gene>
<proteinExistence type="predicted"/>
<dbReference type="EMBL" id="CP024307">
    <property type="protein sequence ID" value="AUX77994.1"/>
    <property type="molecule type" value="Genomic_DNA"/>
</dbReference>
<sequence>MSNRNDVGLLYMNDPARVAETAAFKADQIRAVIKFVGFEDPSELIALLKARGPHYRTIKIGEDALATIRALSIVSLELQERFTDLGYEPGDFDEEDEEAA</sequence>
<organism evidence="1 2">
    <name type="scientific">Rhizobium fredii</name>
    <name type="common">Sinorhizobium fredii</name>
    <dbReference type="NCBI Taxonomy" id="380"/>
    <lineage>
        <taxon>Bacteria</taxon>
        <taxon>Pseudomonadati</taxon>
        <taxon>Pseudomonadota</taxon>
        <taxon>Alphaproteobacteria</taxon>
        <taxon>Hyphomicrobiales</taxon>
        <taxon>Rhizobiaceae</taxon>
        <taxon>Sinorhizobium/Ensifer group</taxon>
        <taxon>Sinorhizobium</taxon>
    </lineage>
</organism>
<dbReference type="AlphaFoldDB" id="A0A2L0H965"/>
<dbReference type="RefSeq" id="WP_104839785.1">
    <property type="nucleotide sequence ID" value="NZ_CP024307.1"/>
</dbReference>
<dbReference type="Proteomes" id="UP000239340">
    <property type="component" value="Chromosome"/>
</dbReference>
<name>A0A2L0H965_RHIFR</name>
<evidence type="ECO:0000313" key="2">
    <source>
        <dbReference type="Proteomes" id="UP000239340"/>
    </source>
</evidence>
<accession>A0A2L0H965</accession>
<protein>
    <submittedName>
        <fullName evidence="1">Uncharacterized protein</fullName>
    </submittedName>
</protein>
<evidence type="ECO:0000313" key="1">
    <source>
        <dbReference type="EMBL" id="AUX77994.1"/>
    </source>
</evidence>